<dbReference type="AlphaFoldDB" id="A0A1I3JBS5"/>
<dbReference type="InterPro" id="IPR006311">
    <property type="entry name" value="TAT_signal"/>
</dbReference>
<dbReference type="InterPro" id="IPR017853">
    <property type="entry name" value="GH"/>
</dbReference>
<dbReference type="SUPFAM" id="SSF51445">
    <property type="entry name" value="(Trans)glycosidases"/>
    <property type="match status" value="1"/>
</dbReference>
<gene>
    <name evidence="1" type="ORF">SAMN05421753_110124</name>
</gene>
<dbReference type="Gene3D" id="3.20.20.70">
    <property type="entry name" value="Aldolase class I"/>
    <property type="match status" value="1"/>
</dbReference>
<dbReference type="PROSITE" id="PS51318">
    <property type="entry name" value="TAT"/>
    <property type="match status" value="1"/>
</dbReference>
<reference evidence="2" key="1">
    <citation type="submission" date="2016-10" db="EMBL/GenBank/DDBJ databases">
        <authorList>
            <person name="Varghese N."/>
            <person name="Submissions S."/>
        </authorList>
    </citation>
    <scope>NUCLEOTIDE SEQUENCE [LARGE SCALE GENOMIC DNA]</scope>
    <source>
        <strain evidence="2">DSM 26348</strain>
    </source>
</reference>
<keyword evidence="2" id="KW-1185">Reference proteome</keyword>
<evidence type="ECO:0000313" key="1">
    <source>
        <dbReference type="EMBL" id="SFI57704.1"/>
    </source>
</evidence>
<sequence length="549" mass="61661">MALQRREFLKSAAAAATLTAGWRPQPLMASSGTRPACPFRLLYSNDLTNTLSCVSPWHAKDQPFTPGMLQASVDEAQGVDVHMLQPGLCWVPLWKSETYPLAEHAAWLQEKYGLTPDPFAQSVLAGNDLLQVFVDRCRQQGQAPFISFRLNDGHHKEWVNTPKGDYIATSAAQGITRFYAEHPEYRIGPDIKDWSERVWNWAIPEVRAHRLAYLRELCTQYDIDGLELDFLRQYSLFDLKKTTADQRRQIMVEFVSDVRRLLNETAKAGQRRWLCVRVPCYVDVFDALGIDLPAFWHAGVDMVNASSHYFTTQQQDLTSIREQVPEASLYFEMCHSTWNGARLTEGYDSFEFRRTTKEQFLSTAHLAYACGAQGVSLFNFAYFREHGGAGRGPFHEPPFELLKVLRDPAAVSLQPQHWFIAQGWRGPGMKPTPIPKRLRSGQSATFVLDLAPPGGVWHEGGRLRIQTQQSLGASLWQAKLNGVVLSPDTAVAEPYANPDPGLLGQPGELRAWRVPAAILRAGKNELTVTYVDQPNAQAVNIVFVDLAAH</sequence>
<proteinExistence type="predicted"/>
<evidence type="ECO:0000313" key="2">
    <source>
        <dbReference type="Proteomes" id="UP000199518"/>
    </source>
</evidence>
<dbReference type="InterPro" id="IPR013785">
    <property type="entry name" value="Aldolase_TIM"/>
</dbReference>
<dbReference type="STRING" id="1576369.SAMN05421753_110124"/>
<accession>A0A1I3JBS5</accession>
<dbReference type="Proteomes" id="UP000199518">
    <property type="component" value="Unassembled WGS sequence"/>
</dbReference>
<dbReference type="EMBL" id="FOQD01000010">
    <property type="protein sequence ID" value="SFI57704.1"/>
    <property type="molecule type" value="Genomic_DNA"/>
</dbReference>
<dbReference type="RefSeq" id="WP_092051226.1">
    <property type="nucleotide sequence ID" value="NZ_FOQD01000010.1"/>
</dbReference>
<name>A0A1I3JBS5_9PLAN</name>
<protein>
    <recommendedName>
        <fullName evidence="3">Glycosyl hydrolase-like 10 domain-containing protein</fullName>
    </recommendedName>
</protein>
<dbReference type="OrthoDB" id="252749at2"/>
<organism evidence="1 2">
    <name type="scientific">Planctomicrobium piriforme</name>
    <dbReference type="NCBI Taxonomy" id="1576369"/>
    <lineage>
        <taxon>Bacteria</taxon>
        <taxon>Pseudomonadati</taxon>
        <taxon>Planctomycetota</taxon>
        <taxon>Planctomycetia</taxon>
        <taxon>Planctomycetales</taxon>
        <taxon>Planctomycetaceae</taxon>
        <taxon>Planctomicrobium</taxon>
    </lineage>
</organism>
<evidence type="ECO:0008006" key="3">
    <source>
        <dbReference type="Google" id="ProtNLM"/>
    </source>
</evidence>